<dbReference type="KEGG" id="mliy:RYJ27_12165"/>
<evidence type="ECO:0000256" key="1">
    <source>
        <dbReference type="ARBA" id="ARBA00022630"/>
    </source>
</evidence>
<dbReference type="Pfam" id="PF00296">
    <property type="entry name" value="Bac_luciferase"/>
    <property type="match status" value="1"/>
</dbReference>
<dbReference type="GO" id="GO:0016705">
    <property type="term" value="F:oxidoreductase activity, acting on paired donors, with incorporation or reduction of molecular oxygen"/>
    <property type="evidence" value="ECO:0007669"/>
    <property type="project" value="InterPro"/>
</dbReference>
<dbReference type="RefSeq" id="WP_330170563.1">
    <property type="nucleotide sequence ID" value="NZ_CP137080.1"/>
</dbReference>
<keyword evidence="1 6" id="KW-0285">Flavoprotein</keyword>
<dbReference type="InterPro" id="IPR011251">
    <property type="entry name" value="Luciferase-like_dom"/>
</dbReference>
<dbReference type="AlphaFoldDB" id="A0AAU0MHH9"/>
<dbReference type="InterPro" id="IPR051260">
    <property type="entry name" value="Diverse_substr_monoxygenases"/>
</dbReference>
<evidence type="ECO:0000259" key="7">
    <source>
        <dbReference type="Pfam" id="PF00296"/>
    </source>
</evidence>
<gene>
    <name evidence="8" type="ORF">RYJ27_12165</name>
</gene>
<feature type="binding site" evidence="6">
    <location>
        <position position="158"/>
    </location>
    <ligand>
        <name>FMN</name>
        <dbReference type="ChEBI" id="CHEBI:58210"/>
    </ligand>
</feature>
<dbReference type="InterPro" id="IPR036661">
    <property type="entry name" value="Luciferase-like_sf"/>
</dbReference>
<dbReference type="InterPro" id="IPR016215">
    <property type="entry name" value="NTA_MOA"/>
</dbReference>
<comment type="similarity">
    <text evidence="5">Belongs to the NtaA/SnaA/DszA monooxygenase family.</text>
</comment>
<feature type="domain" description="Luciferase-like" evidence="7">
    <location>
        <begin position="31"/>
        <end position="389"/>
    </location>
</feature>
<dbReference type="EC" id="1.14.-.-" evidence="8"/>
<keyword evidence="2 6" id="KW-0288">FMN</keyword>
<protein>
    <submittedName>
        <fullName evidence="8">NtaA/DmoA family FMN-dependent monooxygenase</fullName>
        <ecNumber evidence="8">1.14.-.-</ecNumber>
    </submittedName>
</protein>
<evidence type="ECO:0000256" key="2">
    <source>
        <dbReference type="ARBA" id="ARBA00022643"/>
    </source>
</evidence>
<keyword evidence="3 8" id="KW-0560">Oxidoreductase</keyword>
<dbReference type="SUPFAM" id="SSF51679">
    <property type="entry name" value="Bacterial luciferase-like"/>
    <property type="match status" value="1"/>
</dbReference>
<dbReference type="EMBL" id="CP137080">
    <property type="protein sequence ID" value="WOQ69439.1"/>
    <property type="molecule type" value="Genomic_DNA"/>
</dbReference>
<dbReference type="PANTHER" id="PTHR30011:SF16">
    <property type="entry name" value="C2H2 FINGER DOMAIN TRANSCRIPTION FACTOR (EUROFUNG)-RELATED"/>
    <property type="match status" value="1"/>
</dbReference>
<evidence type="ECO:0000256" key="5">
    <source>
        <dbReference type="ARBA" id="ARBA00033748"/>
    </source>
</evidence>
<feature type="binding site" evidence="6">
    <location>
        <position position="60"/>
    </location>
    <ligand>
        <name>FMN</name>
        <dbReference type="ChEBI" id="CHEBI:58210"/>
    </ligand>
</feature>
<organism evidence="8 9">
    <name type="scientific">Microbacterium limosum</name>
    <dbReference type="NCBI Taxonomy" id="3079935"/>
    <lineage>
        <taxon>Bacteria</taxon>
        <taxon>Bacillati</taxon>
        <taxon>Actinomycetota</taxon>
        <taxon>Actinomycetes</taxon>
        <taxon>Micrococcales</taxon>
        <taxon>Microbacteriaceae</taxon>
        <taxon>Microbacterium</taxon>
    </lineage>
</organism>
<evidence type="ECO:0000256" key="6">
    <source>
        <dbReference type="PIRSR" id="PIRSR000337-1"/>
    </source>
</evidence>
<dbReference type="NCBIfam" id="TIGR03860">
    <property type="entry name" value="FMN_nitrolo"/>
    <property type="match status" value="1"/>
</dbReference>
<proteinExistence type="inferred from homology"/>
<keyword evidence="4 8" id="KW-0503">Monooxygenase</keyword>
<feature type="binding site" evidence="6">
    <location>
        <position position="107"/>
    </location>
    <ligand>
        <name>FMN</name>
        <dbReference type="ChEBI" id="CHEBI:58210"/>
    </ligand>
</feature>
<evidence type="ECO:0000256" key="4">
    <source>
        <dbReference type="ARBA" id="ARBA00023033"/>
    </source>
</evidence>
<accession>A0AAU0MHH9</accession>
<name>A0AAU0MHH9_9MICO</name>
<dbReference type="Proteomes" id="UP001329313">
    <property type="component" value="Chromosome"/>
</dbReference>
<feature type="binding site" evidence="6">
    <location>
        <position position="162"/>
    </location>
    <ligand>
        <name>FMN</name>
        <dbReference type="ChEBI" id="CHEBI:58210"/>
    </ligand>
</feature>
<dbReference type="Gene3D" id="3.20.20.30">
    <property type="entry name" value="Luciferase-like domain"/>
    <property type="match status" value="1"/>
</dbReference>
<evidence type="ECO:0000313" key="8">
    <source>
        <dbReference type="EMBL" id="WOQ69439.1"/>
    </source>
</evidence>
<reference evidence="8 9" key="1">
    <citation type="submission" date="2023-10" db="EMBL/GenBank/DDBJ databases">
        <title>Y20.</title>
        <authorList>
            <person name="Zhang G."/>
            <person name="Ding Y."/>
        </authorList>
    </citation>
    <scope>NUCLEOTIDE SEQUENCE [LARGE SCALE GENOMIC DNA]</scope>
    <source>
        <strain evidence="8 9">Y20</strain>
    </source>
</reference>
<dbReference type="PANTHER" id="PTHR30011">
    <property type="entry name" value="ALKANESULFONATE MONOOXYGENASE-RELATED"/>
    <property type="match status" value="1"/>
</dbReference>
<keyword evidence="9" id="KW-1185">Reference proteome</keyword>
<sequence length="461" mass="50440">MATHKKTLSLGAFEVMSPVFLSNAWTHPLSSTGEYASLAFWQRLARRLDEGGFDYLFFADASGYPMNADGEVPEVVIRESVQFPVLDQMSLVSGLAATVDRLGFVLTASTTVERPYIHARRFTTLDHLTAGRVGWNIVTSDMQESLTRLLGERGVMPHDLRYDRAEEFVDLCLTLWETAWDDGAMLFDKSTRTAIDPAKVHRITHAGEYFDFDGYYSADPSPQRTPTLFQAGTSPRGMRFAGDFAEAVFVQKRDIASAKTVVSRIRDAVEAAGRARDSVKVVNSVSVIVGETEEEAHELRRSLSSAPSTAAMAALYMGWSGVDLMKFDPDETLDGVRSEVGQSGAMKYQRGDSSSPTVAQILESIVETTGGFKVTGTAAQCAAQLERIAREADLDGYLIECTFGGTASYDAFIDSVLPLLRERGVVAEQPRSGTLRERLMSAETPALSALSRPVLRSRLPA</sequence>
<dbReference type="PIRSF" id="PIRSF000337">
    <property type="entry name" value="NTA_MOA"/>
    <property type="match status" value="1"/>
</dbReference>
<dbReference type="GO" id="GO:0004497">
    <property type="term" value="F:monooxygenase activity"/>
    <property type="evidence" value="ECO:0007669"/>
    <property type="project" value="UniProtKB-KW"/>
</dbReference>
<feature type="binding site" evidence="6">
    <location>
        <position position="234"/>
    </location>
    <ligand>
        <name>FMN</name>
        <dbReference type="ChEBI" id="CHEBI:58210"/>
    </ligand>
</feature>
<evidence type="ECO:0000313" key="9">
    <source>
        <dbReference type="Proteomes" id="UP001329313"/>
    </source>
</evidence>
<evidence type="ECO:0000256" key="3">
    <source>
        <dbReference type="ARBA" id="ARBA00023002"/>
    </source>
</evidence>